<evidence type="ECO:0000256" key="4">
    <source>
        <dbReference type="ARBA" id="ARBA00022759"/>
    </source>
</evidence>
<dbReference type="InterPro" id="IPR009614">
    <property type="entry name" value="YoeB_toxin"/>
</dbReference>
<dbReference type="KEGG" id="odi:ODI_R0543"/>
<dbReference type="OrthoDB" id="9801102at2"/>
<dbReference type="GO" id="GO:0045892">
    <property type="term" value="P:negative regulation of DNA-templated transcription"/>
    <property type="evidence" value="ECO:0007669"/>
    <property type="project" value="TreeGrafter"/>
</dbReference>
<evidence type="ECO:0000256" key="1">
    <source>
        <dbReference type="ARBA" id="ARBA00008172"/>
    </source>
</evidence>
<comment type="similarity">
    <text evidence="1">Belongs to the YoeB family.</text>
</comment>
<evidence type="ECO:0000313" key="9">
    <source>
        <dbReference type="Proteomes" id="UP000078558"/>
    </source>
</evidence>
<reference evidence="8 9" key="2">
    <citation type="submission" date="2017-08" db="EMBL/GenBank/DDBJ databases">
        <authorList>
            <person name="de Groot N.N."/>
        </authorList>
    </citation>
    <scope>NUCLEOTIDE SEQUENCE [LARGE SCALE GENOMIC DNA]</scope>
    <source>
        <strain evidence="8">Orrdi1</strain>
    </source>
</reference>
<reference evidence="7 9" key="1">
    <citation type="submission" date="2016-06" db="EMBL/GenBank/DDBJ databases">
        <authorList>
            <person name="Kjaerup R.B."/>
            <person name="Dalgaard T.S."/>
            <person name="Juul-Madsen H.R."/>
        </authorList>
    </citation>
    <scope>NUCLEOTIDE SEQUENCE [LARGE SCALE GENOMIC DNA]</scope>
    <source>
        <strain evidence="7">Orrdi1</strain>
    </source>
</reference>
<dbReference type="EMBL" id="FLRC01000033">
    <property type="protein sequence ID" value="SBT26568.1"/>
    <property type="molecule type" value="Genomic_DNA"/>
</dbReference>
<evidence type="ECO:0000256" key="3">
    <source>
        <dbReference type="ARBA" id="ARBA00022722"/>
    </source>
</evidence>
<proteinExistence type="inferred from homology"/>
<keyword evidence="9" id="KW-1185">Reference proteome</keyword>
<evidence type="ECO:0000256" key="5">
    <source>
        <dbReference type="ARBA" id="ARBA00022801"/>
    </source>
</evidence>
<keyword evidence="4" id="KW-0255">Endonuclease</keyword>
<dbReference type="GO" id="GO:0016787">
    <property type="term" value="F:hydrolase activity"/>
    <property type="evidence" value="ECO:0007669"/>
    <property type="project" value="UniProtKB-KW"/>
</dbReference>
<gene>
    <name evidence="7" type="ORF">ODI_04341</name>
    <name evidence="8" type="ORF">ODI_R0543</name>
</gene>
<dbReference type="NCBIfam" id="TIGR02116">
    <property type="entry name" value="toxin_Txe_YoeB"/>
    <property type="match status" value="1"/>
</dbReference>
<dbReference type="Gene3D" id="3.30.2310.20">
    <property type="entry name" value="RelE-like"/>
    <property type="match status" value="1"/>
</dbReference>
<dbReference type="RefSeq" id="WP_067756494.1">
    <property type="nucleotide sequence ID" value="NZ_LT907988.1"/>
</dbReference>
<organism evidence="7 9">
    <name type="scientific">Orrella dioscoreae</name>
    <dbReference type="NCBI Taxonomy" id="1851544"/>
    <lineage>
        <taxon>Bacteria</taxon>
        <taxon>Pseudomonadati</taxon>
        <taxon>Pseudomonadota</taxon>
        <taxon>Betaproteobacteria</taxon>
        <taxon>Burkholderiales</taxon>
        <taxon>Alcaligenaceae</taxon>
        <taxon>Orrella</taxon>
    </lineage>
</organism>
<evidence type="ECO:0000256" key="2">
    <source>
        <dbReference type="ARBA" id="ARBA00022649"/>
    </source>
</evidence>
<dbReference type="STRING" id="1851544.ODI_04341"/>
<protein>
    <recommendedName>
        <fullName evidence="6">Putative mRNA interferase YoeB</fullName>
    </recommendedName>
</protein>
<evidence type="ECO:0000313" key="7">
    <source>
        <dbReference type="EMBL" id="SBT26568.1"/>
    </source>
</evidence>
<dbReference type="GO" id="GO:0006401">
    <property type="term" value="P:RNA catabolic process"/>
    <property type="evidence" value="ECO:0007669"/>
    <property type="project" value="InterPro"/>
</dbReference>
<accession>A0A1C3K563</accession>
<dbReference type="Pfam" id="PF06769">
    <property type="entry name" value="YoeB_toxin"/>
    <property type="match status" value="1"/>
</dbReference>
<dbReference type="Proteomes" id="UP000078558">
    <property type="component" value="Chromosome I"/>
</dbReference>
<dbReference type="InterPro" id="IPR035093">
    <property type="entry name" value="RelE/ParE_toxin_dom_sf"/>
</dbReference>
<keyword evidence="5" id="KW-0378">Hydrolase</keyword>
<sequence length="88" mass="10597">MTPPPKGVCFDKHGWEDYLSWQDDPKKRKRINQLIDHTLRTPFEGIGKPEPLKGDLQGFWSRRIDEEHRLVYCVEDEQLIVIQCRYHY</sequence>
<keyword evidence="3" id="KW-0540">Nuclease</keyword>
<dbReference type="PANTHER" id="PTHR38039">
    <property type="entry name" value="TOXIN YOEB"/>
    <property type="match status" value="1"/>
</dbReference>
<keyword evidence="2" id="KW-1277">Toxin-antitoxin system</keyword>
<dbReference type="GO" id="GO:0004519">
    <property type="term" value="F:endonuclease activity"/>
    <property type="evidence" value="ECO:0007669"/>
    <property type="project" value="UniProtKB-KW"/>
</dbReference>
<evidence type="ECO:0000313" key="8">
    <source>
        <dbReference type="EMBL" id="SOE46929.1"/>
    </source>
</evidence>
<name>A0A1C3K563_9BURK</name>
<dbReference type="AlphaFoldDB" id="A0A1C3K563"/>
<evidence type="ECO:0000256" key="6">
    <source>
        <dbReference type="ARBA" id="ARBA00030388"/>
    </source>
</evidence>
<dbReference type="PANTHER" id="PTHR38039:SF1">
    <property type="entry name" value="TOXIN YOEB"/>
    <property type="match status" value="1"/>
</dbReference>
<dbReference type="SUPFAM" id="SSF143011">
    <property type="entry name" value="RelE-like"/>
    <property type="match status" value="1"/>
</dbReference>
<dbReference type="EMBL" id="LT907988">
    <property type="protein sequence ID" value="SOE46929.1"/>
    <property type="molecule type" value="Genomic_DNA"/>
</dbReference>